<feature type="region of interest" description="Disordered" evidence="1">
    <location>
        <begin position="1"/>
        <end position="71"/>
    </location>
</feature>
<sequence>DILGRGPTGEHLQGAIHTAPSTPGHPKKGRPGLKRNQRLWAAGAGPLHGLGREGDPPISASHHAPGVTPNAWYPHTSPGHWLIKDTKIGGGLHPAASSHGLYCSAEIPLGLSILPTTNPAYIACTLLY</sequence>
<evidence type="ECO:0000256" key="1">
    <source>
        <dbReference type="SAM" id="MobiDB-lite"/>
    </source>
</evidence>
<feature type="non-terminal residue" evidence="2">
    <location>
        <position position="1"/>
    </location>
</feature>
<organism evidence="2 3">
    <name type="scientific">Pelobates cultripes</name>
    <name type="common">Western spadefoot toad</name>
    <dbReference type="NCBI Taxonomy" id="61616"/>
    <lineage>
        <taxon>Eukaryota</taxon>
        <taxon>Metazoa</taxon>
        <taxon>Chordata</taxon>
        <taxon>Craniata</taxon>
        <taxon>Vertebrata</taxon>
        <taxon>Euteleostomi</taxon>
        <taxon>Amphibia</taxon>
        <taxon>Batrachia</taxon>
        <taxon>Anura</taxon>
        <taxon>Pelobatoidea</taxon>
        <taxon>Pelobatidae</taxon>
        <taxon>Pelobates</taxon>
    </lineage>
</organism>
<protein>
    <submittedName>
        <fullName evidence="2">Uncharacterized protein</fullName>
    </submittedName>
</protein>
<dbReference type="Proteomes" id="UP001295444">
    <property type="component" value="Chromosome 04"/>
</dbReference>
<dbReference type="EMBL" id="OW240915">
    <property type="protein sequence ID" value="CAH2284566.1"/>
    <property type="molecule type" value="Genomic_DNA"/>
</dbReference>
<proteinExistence type="predicted"/>
<accession>A0AAD1S1Z6</accession>
<evidence type="ECO:0000313" key="2">
    <source>
        <dbReference type="EMBL" id="CAH2284566.1"/>
    </source>
</evidence>
<gene>
    <name evidence="2" type="ORF">PECUL_23A054983</name>
</gene>
<evidence type="ECO:0000313" key="3">
    <source>
        <dbReference type="Proteomes" id="UP001295444"/>
    </source>
</evidence>
<feature type="compositionally biased region" description="Basic residues" evidence="1">
    <location>
        <begin position="25"/>
        <end position="37"/>
    </location>
</feature>
<keyword evidence="3" id="KW-1185">Reference proteome</keyword>
<name>A0AAD1S1Z6_PELCU</name>
<reference evidence="2" key="1">
    <citation type="submission" date="2022-03" db="EMBL/GenBank/DDBJ databases">
        <authorList>
            <person name="Alioto T."/>
            <person name="Alioto T."/>
            <person name="Gomez Garrido J."/>
        </authorList>
    </citation>
    <scope>NUCLEOTIDE SEQUENCE</scope>
</reference>
<dbReference type="AlphaFoldDB" id="A0AAD1S1Z6"/>